<evidence type="ECO:0000256" key="1">
    <source>
        <dbReference type="ARBA" id="ARBA00009792"/>
    </source>
</evidence>
<dbReference type="GO" id="GO:0006013">
    <property type="term" value="P:mannose metabolic process"/>
    <property type="evidence" value="ECO:0007669"/>
    <property type="project" value="InterPro"/>
</dbReference>
<name>A0A0S1XFH4_THEBA</name>
<evidence type="ECO:0000313" key="6">
    <source>
        <dbReference type="EMBL" id="ALM76549.1"/>
    </source>
</evidence>
<dbReference type="GO" id="GO:0004559">
    <property type="term" value="F:alpha-mannosidase activity"/>
    <property type="evidence" value="ECO:0007669"/>
    <property type="project" value="UniProtKB-EC"/>
</dbReference>
<evidence type="ECO:0000256" key="2">
    <source>
        <dbReference type="ARBA" id="ARBA00022723"/>
    </source>
</evidence>
<dbReference type="RefSeq" id="WP_056934908.1">
    <property type="nucleotide sequence ID" value="NZ_CP013050.1"/>
</dbReference>
<dbReference type="PANTHER" id="PTHR46017">
    <property type="entry name" value="ALPHA-MANNOSIDASE 2C1"/>
    <property type="match status" value="1"/>
</dbReference>
<dbReference type="PANTHER" id="PTHR46017:SF2">
    <property type="entry name" value="MANNOSYLGLYCERATE HYDROLASE"/>
    <property type="match status" value="1"/>
</dbReference>
<dbReference type="Proteomes" id="UP000066042">
    <property type="component" value="Chromosome"/>
</dbReference>
<dbReference type="InterPro" id="IPR011682">
    <property type="entry name" value="Glyco_hydro_38_C"/>
</dbReference>
<dbReference type="PATRIC" id="fig|55802.8.peg.2647"/>
<dbReference type="InterPro" id="IPR037094">
    <property type="entry name" value="Glyco_hydro_38_cen_sf"/>
</dbReference>
<dbReference type="GeneID" id="26137865"/>
<dbReference type="SUPFAM" id="SSF88713">
    <property type="entry name" value="Glycoside hydrolase/deacetylase"/>
    <property type="match status" value="1"/>
</dbReference>
<dbReference type="SUPFAM" id="SSF74650">
    <property type="entry name" value="Galactose mutarotase-like"/>
    <property type="match status" value="1"/>
</dbReference>
<dbReference type="STRING" id="55802.TBCH5v1_2661"/>
<dbReference type="GO" id="GO:0009313">
    <property type="term" value="P:oligosaccharide catabolic process"/>
    <property type="evidence" value="ECO:0007669"/>
    <property type="project" value="TreeGrafter"/>
</dbReference>
<dbReference type="Gene3D" id="2.60.40.2220">
    <property type="match status" value="1"/>
</dbReference>
<sequence>MKIKHLEAYKAKEMVVMKEKVIYFLPHTHWDREWYLPFQIFRARLLHVIDVLLEMLEKFPEFKFNLDGQVIALEDYLEIEKDPQKTETLFSMIRNGRISVGPFYVLPDEFLISGETFIRNFLIAQRVLEELSLPSMKVAYFPDMFGHSAYVPTLIRGLGMDSVLIWRGVGDKCRDTEFIWKGPDGSEVLCINIIRGYWNLGVPSSDYHEFKRMVEKEVEFLFKHSPSGHILLMAGNDHRFPFPLLPDFVRKLNSEGLKCKIVTLDEYAQILQRMELSLKKIEGEMRDSKYAPILKDVASARIHLKQRSHLIEKELVSIVEPLSAIAYVYSLPLGSVLNLLFYAWKLFLKTLPHDDICGCSIDQVHKEMEVLQDQVLQLIKVIKLELVNKIAETLVKNGTENGNLQLFVFSPFERKTRTVVEKELYMPEELPENLLERLVVVEKGKKLPTVVEYIKERVFDGIQVLSNTFEEEYIARFLTEEAPPQLKKGKVVKIKFEVELPPMGFKIFNIEFDSGILRPEEVSKNVIETAFLKVNVNEDGTLTIEDRRTGRMYRNLFFLEDAEDVGDEYNYSPSKNPEIVTTLGQKAKIKHITEDSIGFSVEVEHELRLPESFDFERERRSEEKVSMPVNITYVIYKRSPRVDIKIEFENIAKDHRLRVHIPLPVHVETNISDDYFGMVTRPNKIEIPEDLSQYSEVPESRYPMQNFVYIADDTGGVGISTRGLKEYETIQKDGEVEVALTLLRSVGMLSRPGLLTRSEDAGPSFLTPEAQCLGNHIAEFSVWFTYKHDLIEAYNFSRRYQIFPPVFSIRGIRETEISLLSLEPECLILSSFKVSEDGDGTIIRFYNVKDMDVNATVKLGWTPKEVWLANMAEKPIKKIKTNGNIIKLKVGANEVITLKVV</sequence>
<protein>
    <submittedName>
        <fullName evidence="6">Alpha-mannosidase</fullName>
        <ecNumber evidence="6">3.2.1.24</ecNumber>
    </submittedName>
</protein>
<dbReference type="Pfam" id="PF17677">
    <property type="entry name" value="Glyco_hydro38C2"/>
    <property type="match status" value="1"/>
</dbReference>
<dbReference type="Gene3D" id="1.20.1270.50">
    <property type="entry name" value="Glycoside hydrolase family 38, central domain"/>
    <property type="match status" value="1"/>
</dbReference>
<dbReference type="GO" id="GO:0046872">
    <property type="term" value="F:metal ion binding"/>
    <property type="evidence" value="ECO:0007669"/>
    <property type="project" value="UniProtKB-KW"/>
</dbReference>
<dbReference type="InterPro" id="IPR041147">
    <property type="entry name" value="GH38_C"/>
</dbReference>
<gene>
    <name evidence="6" type="ORF">TBCH5v1_2661</name>
</gene>
<evidence type="ECO:0000256" key="3">
    <source>
        <dbReference type="ARBA" id="ARBA00022801"/>
    </source>
</evidence>
<dbReference type="Pfam" id="PF07748">
    <property type="entry name" value="Glyco_hydro_38C"/>
    <property type="match status" value="1"/>
</dbReference>
<dbReference type="CDD" id="cd10814">
    <property type="entry name" value="GH38N_AMII_SpGH38_like"/>
    <property type="match status" value="1"/>
</dbReference>
<proteinExistence type="inferred from homology"/>
<dbReference type="InterPro" id="IPR015341">
    <property type="entry name" value="Glyco_hydro_38_cen"/>
</dbReference>
<dbReference type="InterPro" id="IPR000602">
    <property type="entry name" value="Glyco_hydro_38_N"/>
</dbReference>
<keyword evidence="4 6" id="KW-0326">Glycosidase</keyword>
<evidence type="ECO:0000313" key="7">
    <source>
        <dbReference type="Proteomes" id="UP000066042"/>
    </source>
</evidence>
<dbReference type="InterPro" id="IPR011013">
    <property type="entry name" value="Gal_mutarotase_sf_dom"/>
</dbReference>
<dbReference type="SMART" id="SM00872">
    <property type="entry name" value="Alpha-mann_mid"/>
    <property type="match status" value="1"/>
</dbReference>
<keyword evidence="2" id="KW-0479">Metal-binding</keyword>
<dbReference type="InterPro" id="IPR011330">
    <property type="entry name" value="Glyco_hydro/deAcase_b/a-brl"/>
</dbReference>
<organism evidence="6 7">
    <name type="scientific">Thermococcus barophilus</name>
    <dbReference type="NCBI Taxonomy" id="55802"/>
    <lineage>
        <taxon>Archaea</taxon>
        <taxon>Methanobacteriati</taxon>
        <taxon>Methanobacteriota</taxon>
        <taxon>Thermococci</taxon>
        <taxon>Thermococcales</taxon>
        <taxon>Thermococcaceae</taxon>
        <taxon>Thermococcus</taxon>
    </lineage>
</organism>
<reference evidence="6 7" key="1">
    <citation type="journal article" date="2016" name="Genome Announc.">
        <title>Complete genome sequence of the hyperthermophilic and piezophilic archaeon Thermococcus barophilus Ch5, capable of growth at the expense of hydrogenogenesis from carbon monoxide and formate.</title>
        <authorList>
            <person name="Oger P."/>
            <person name="Sokolova T.G."/>
            <person name="Kozhevnikova D.A."/>
            <person name="Taranov E.A."/>
            <person name="Vannier P."/>
            <person name="Lee H.S."/>
            <person name="Kwon K.K."/>
            <person name="Kang S.G."/>
            <person name="Lee J.H."/>
            <person name="Bonch-Osmolovskaya E.A."/>
            <person name="Lebedinsky A.V."/>
        </authorList>
    </citation>
    <scope>NUCLEOTIDE SEQUENCE [LARGE SCALE GENOMIC DNA]</scope>
    <source>
        <strain evidence="7">Ch5</strain>
    </source>
</reference>
<dbReference type="Pfam" id="PF01074">
    <property type="entry name" value="Glyco_hydro_38N"/>
    <property type="match status" value="1"/>
</dbReference>
<dbReference type="EC" id="3.2.1.24" evidence="6"/>
<dbReference type="GO" id="GO:0030246">
    <property type="term" value="F:carbohydrate binding"/>
    <property type="evidence" value="ECO:0007669"/>
    <property type="project" value="InterPro"/>
</dbReference>
<dbReference type="InterPro" id="IPR027291">
    <property type="entry name" value="Glyco_hydro_38_N_sf"/>
</dbReference>
<dbReference type="Gene3D" id="2.60.40.2210">
    <property type="match status" value="1"/>
</dbReference>
<dbReference type="EMBL" id="CP013050">
    <property type="protein sequence ID" value="ALM76549.1"/>
    <property type="molecule type" value="Genomic_DNA"/>
</dbReference>
<feature type="domain" description="Glycoside hydrolase family 38 central" evidence="5">
    <location>
        <begin position="297"/>
        <end position="372"/>
    </location>
</feature>
<evidence type="ECO:0000256" key="4">
    <source>
        <dbReference type="ARBA" id="ARBA00023295"/>
    </source>
</evidence>
<keyword evidence="3 6" id="KW-0378">Hydrolase</keyword>
<dbReference type="SUPFAM" id="SSF88688">
    <property type="entry name" value="Families 57/38 glycoside transferase middle domain"/>
    <property type="match status" value="1"/>
</dbReference>
<evidence type="ECO:0000259" key="5">
    <source>
        <dbReference type="SMART" id="SM00872"/>
    </source>
</evidence>
<dbReference type="AlphaFoldDB" id="A0A0S1XFH4"/>
<dbReference type="Gene3D" id="2.70.98.30">
    <property type="entry name" value="Golgi alpha-mannosidase II, domain 4"/>
    <property type="match status" value="1"/>
</dbReference>
<dbReference type="InterPro" id="IPR028995">
    <property type="entry name" value="Glyco_hydro_57/38_cen_sf"/>
</dbReference>
<accession>A0A0S1XFH4</accession>
<dbReference type="Gene3D" id="3.20.110.10">
    <property type="entry name" value="Glycoside hydrolase 38, N terminal domain"/>
    <property type="match status" value="1"/>
</dbReference>
<comment type="similarity">
    <text evidence="1">Belongs to the glycosyl hydrolase 38 family.</text>
</comment>